<reference evidence="3 4" key="1">
    <citation type="submission" date="2016-10" db="EMBL/GenBank/DDBJ databases">
        <authorList>
            <person name="de Groot N.N."/>
        </authorList>
    </citation>
    <scope>NUCLEOTIDE SEQUENCE [LARGE SCALE GENOMIC DNA]</scope>
    <source>
        <strain evidence="3 4">DSM 2179</strain>
    </source>
</reference>
<sequence>MLKVIAACGSGMGSSQIIKMKLEKVFKKLGIEASIYHTNIGDAKSQAANYDVVVCSDSLIGTFANATAKKVIVIGLKNLLSEKEIEEKVLEKIVNAQ</sequence>
<dbReference type="PROSITE" id="PS51099">
    <property type="entry name" value="PTS_EIIB_TYPE_2"/>
    <property type="match status" value="1"/>
</dbReference>
<organism evidence="3 4">
    <name type="scientific">Propionispira arboris</name>
    <dbReference type="NCBI Taxonomy" id="84035"/>
    <lineage>
        <taxon>Bacteria</taxon>
        <taxon>Bacillati</taxon>
        <taxon>Bacillota</taxon>
        <taxon>Negativicutes</taxon>
        <taxon>Selenomonadales</taxon>
        <taxon>Selenomonadaceae</taxon>
        <taxon>Propionispira</taxon>
    </lineage>
</organism>
<evidence type="ECO:0000256" key="1">
    <source>
        <dbReference type="ARBA" id="ARBA00022679"/>
    </source>
</evidence>
<keyword evidence="1" id="KW-0808">Transferase</keyword>
<dbReference type="EMBL" id="FNZK01000009">
    <property type="protein sequence ID" value="SEJ52461.1"/>
    <property type="molecule type" value="Genomic_DNA"/>
</dbReference>
<evidence type="ECO:0000313" key="3">
    <source>
        <dbReference type="EMBL" id="SEJ52461.1"/>
    </source>
</evidence>
<dbReference type="InterPro" id="IPR036095">
    <property type="entry name" value="PTS_EIIB-like_sf"/>
</dbReference>
<dbReference type="CDD" id="cd05563">
    <property type="entry name" value="PTS_IIB_ascorbate"/>
    <property type="match status" value="1"/>
</dbReference>
<name>A0A1H6ZGG1_9FIRM</name>
<evidence type="ECO:0000259" key="2">
    <source>
        <dbReference type="PROSITE" id="PS51099"/>
    </source>
</evidence>
<dbReference type="Proteomes" id="UP000199662">
    <property type="component" value="Unassembled WGS sequence"/>
</dbReference>
<dbReference type="RefSeq" id="WP_091831521.1">
    <property type="nucleotide sequence ID" value="NZ_FNZK01000009.1"/>
</dbReference>
<dbReference type="GO" id="GO:0009401">
    <property type="term" value="P:phosphoenolpyruvate-dependent sugar phosphotransferase system"/>
    <property type="evidence" value="ECO:0007669"/>
    <property type="project" value="InterPro"/>
</dbReference>
<dbReference type="Pfam" id="PF02302">
    <property type="entry name" value="PTS_IIB"/>
    <property type="match status" value="1"/>
</dbReference>
<dbReference type="InterPro" id="IPR003501">
    <property type="entry name" value="PTS_EIIB_2/3"/>
</dbReference>
<protein>
    <submittedName>
        <fullName evidence="3">PTS system IIB component, L-Asc family (TC 4.A.7)</fullName>
    </submittedName>
</protein>
<dbReference type="AlphaFoldDB" id="A0A1H6ZGG1"/>
<accession>A0A1H6ZGG1</accession>
<dbReference type="GO" id="GO:0008982">
    <property type="term" value="F:protein-N(PI)-phosphohistidine-sugar phosphotransferase activity"/>
    <property type="evidence" value="ECO:0007669"/>
    <property type="project" value="InterPro"/>
</dbReference>
<keyword evidence="4" id="KW-1185">Reference proteome</keyword>
<evidence type="ECO:0000313" key="4">
    <source>
        <dbReference type="Proteomes" id="UP000199662"/>
    </source>
</evidence>
<dbReference type="Gene3D" id="3.40.50.2300">
    <property type="match status" value="1"/>
</dbReference>
<gene>
    <name evidence="3" type="ORF">SAMN05660742_109117</name>
</gene>
<feature type="domain" description="PTS EIIB type-2" evidence="2">
    <location>
        <begin position="2"/>
        <end position="97"/>
    </location>
</feature>
<dbReference type="InterPro" id="IPR013011">
    <property type="entry name" value="PTS_EIIB_2"/>
</dbReference>
<dbReference type="SUPFAM" id="SSF52794">
    <property type="entry name" value="PTS system IIB component-like"/>
    <property type="match status" value="1"/>
</dbReference>
<dbReference type="STRING" id="84035.SAMN05660742_109117"/>
<proteinExistence type="predicted"/>